<sequence length="469" mass="51255">MFAQTRDPSLLSWLSRPLARRLAITVVLAAAIVAVVAVRTGAGQDLLPADDGTATAQPDRIIANPTAEAATGQTFTWRTNEATRDGEVQIAPADSPDDVRTVQAQTSVSERLPRSRYVARHHSATVEDLEPATAYTYRVGQGDHFSEWTDFTTPPAEAYADPWTFLYFGDAQWGLDAGWTDVVDQAFTENPEAVLALTAGDQVNDGNDDHQWEQWFAAIAPWASTRTFLTLPGNHELYGDEDMIRYRSQVEYPDNGPKGQDDLAYRVDVGGVRFITLNGNITASLQDTTDNGLGALQAEWLEEQLADNPMTWTVVSIHQPMFSAAKLRDNVAQRTAFMPLLEEYGVDLVLQGHDHAYARGHLAENDVPGGYAGPTYVVANAGDKYYDLDPANRNNWTINDAERDAAADKISTYQSIRVEQGRLVYTSHVGKVGDPGEGTGPTPTGLQPGDVLDTFTVTKDAEGRPLVTQ</sequence>
<dbReference type="InterPro" id="IPR004843">
    <property type="entry name" value="Calcineurin-like_PHP"/>
</dbReference>
<evidence type="ECO:0000313" key="6">
    <source>
        <dbReference type="Proteomes" id="UP001501057"/>
    </source>
</evidence>
<dbReference type="Gene3D" id="3.60.21.10">
    <property type="match status" value="1"/>
</dbReference>
<dbReference type="EMBL" id="BAAAME010000002">
    <property type="protein sequence ID" value="GAA1727526.1"/>
    <property type="molecule type" value="Genomic_DNA"/>
</dbReference>
<proteinExistence type="predicted"/>
<comment type="caution">
    <text evidence="5">The sequence shown here is derived from an EMBL/GenBank/DDBJ whole genome shotgun (WGS) entry which is preliminary data.</text>
</comment>
<evidence type="ECO:0000256" key="1">
    <source>
        <dbReference type="ARBA" id="ARBA00022729"/>
    </source>
</evidence>
<dbReference type="PANTHER" id="PTHR22953">
    <property type="entry name" value="ACID PHOSPHATASE RELATED"/>
    <property type="match status" value="1"/>
</dbReference>
<dbReference type="InterPro" id="IPR008963">
    <property type="entry name" value="Purple_acid_Pase-like_N"/>
</dbReference>
<accession>A0ABN2JHV1</accession>
<feature type="region of interest" description="Disordered" evidence="2">
    <location>
        <begin position="429"/>
        <end position="449"/>
    </location>
</feature>
<dbReference type="InterPro" id="IPR029052">
    <property type="entry name" value="Metallo-depent_PP-like"/>
</dbReference>
<evidence type="ECO:0000259" key="4">
    <source>
        <dbReference type="Pfam" id="PF16656"/>
    </source>
</evidence>
<feature type="compositionally biased region" description="Low complexity" evidence="2">
    <location>
        <begin position="440"/>
        <end position="449"/>
    </location>
</feature>
<dbReference type="PANTHER" id="PTHR22953:SF153">
    <property type="entry name" value="PURPLE ACID PHOSPHATASE"/>
    <property type="match status" value="1"/>
</dbReference>
<name>A0ABN2JHV1_9ACTN</name>
<dbReference type="Proteomes" id="UP001501057">
    <property type="component" value="Unassembled WGS sequence"/>
</dbReference>
<feature type="domain" description="Purple acid phosphatase N-terminal" evidence="4">
    <location>
        <begin position="58"/>
        <end position="153"/>
    </location>
</feature>
<dbReference type="InterPro" id="IPR039331">
    <property type="entry name" value="PAPs-like"/>
</dbReference>
<dbReference type="SUPFAM" id="SSF56300">
    <property type="entry name" value="Metallo-dependent phosphatases"/>
    <property type="match status" value="1"/>
</dbReference>
<dbReference type="Pfam" id="PF00149">
    <property type="entry name" value="Metallophos"/>
    <property type="match status" value="1"/>
</dbReference>
<gene>
    <name evidence="5" type="ORF">GCM10009710_05230</name>
</gene>
<organism evidence="5 6">
    <name type="scientific">Aeromicrobium alkaliterrae</name>
    <dbReference type="NCBI Taxonomy" id="302168"/>
    <lineage>
        <taxon>Bacteria</taxon>
        <taxon>Bacillati</taxon>
        <taxon>Actinomycetota</taxon>
        <taxon>Actinomycetes</taxon>
        <taxon>Propionibacteriales</taxon>
        <taxon>Nocardioidaceae</taxon>
        <taxon>Aeromicrobium</taxon>
    </lineage>
</organism>
<evidence type="ECO:0000259" key="3">
    <source>
        <dbReference type="Pfam" id="PF00149"/>
    </source>
</evidence>
<reference evidence="5 6" key="1">
    <citation type="journal article" date="2019" name="Int. J. Syst. Evol. Microbiol.">
        <title>The Global Catalogue of Microorganisms (GCM) 10K type strain sequencing project: providing services to taxonomists for standard genome sequencing and annotation.</title>
        <authorList>
            <consortium name="The Broad Institute Genomics Platform"/>
            <consortium name="The Broad Institute Genome Sequencing Center for Infectious Disease"/>
            <person name="Wu L."/>
            <person name="Ma J."/>
        </authorList>
    </citation>
    <scope>NUCLEOTIDE SEQUENCE [LARGE SCALE GENOMIC DNA]</scope>
    <source>
        <strain evidence="5 6">JCM 13518</strain>
    </source>
</reference>
<evidence type="ECO:0000256" key="2">
    <source>
        <dbReference type="SAM" id="MobiDB-lite"/>
    </source>
</evidence>
<evidence type="ECO:0000313" key="5">
    <source>
        <dbReference type="EMBL" id="GAA1727526.1"/>
    </source>
</evidence>
<feature type="domain" description="Calcineurin-like phosphoesterase" evidence="3">
    <location>
        <begin position="165"/>
        <end position="357"/>
    </location>
</feature>
<protein>
    <submittedName>
        <fullName evidence="5">Metallophosphoesterase family protein</fullName>
    </submittedName>
</protein>
<keyword evidence="6" id="KW-1185">Reference proteome</keyword>
<dbReference type="Gene3D" id="2.60.40.380">
    <property type="entry name" value="Purple acid phosphatase-like, N-terminal"/>
    <property type="match status" value="1"/>
</dbReference>
<dbReference type="InterPro" id="IPR015914">
    <property type="entry name" value="PAPs_N"/>
</dbReference>
<keyword evidence="1" id="KW-0732">Signal</keyword>
<dbReference type="SUPFAM" id="SSF49363">
    <property type="entry name" value="Purple acid phosphatase, N-terminal domain"/>
    <property type="match status" value="1"/>
</dbReference>
<dbReference type="Pfam" id="PF16656">
    <property type="entry name" value="Pur_ac_phosph_N"/>
    <property type="match status" value="1"/>
</dbReference>
<dbReference type="RefSeq" id="WP_344197430.1">
    <property type="nucleotide sequence ID" value="NZ_BAAAME010000002.1"/>
</dbReference>